<dbReference type="Proteomes" id="UP000054565">
    <property type="component" value="Unassembled WGS sequence"/>
</dbReference>
<evidence type="ECO:0000313" key="3">
    <source>
        <dbReference type="Proteomes" id="UP000054565"/>
    </source>
</evidence>
<evidence type="ECO:0000313" key="2">
    <source>
        <dbReference type="EMBL" id="KMP07590.1"/>
    </source>
</evidence>
<name>A0A0J6YIY7_COCIT</name>
<dbReference type="STRING" id="404692.A0A0J6YIY7"/>
<protein>
    <submittedName>
        <fullName evidence="2">Uncharacterized protein</fullName>
    </submittedName>
</protein>
<organism evidence="2 3">
    <name type="scientific">Coccidioides immitis RMSCC 2394</name>
    <dbReference type="NCBI Taxonomy" id="404692"/>
    <lineage>
        <taxon>Eukaryota</taxon>
        <taxon>Fungi</taxon>
        <taxon>Dikarya</taxon>
        <taxon>Ascomycota</taxon>
        <taxon>Pezizomycotina</taxon>
        <taxon>Eurotiomycetes</taxon>
        <taxon>Eurotiomycetidae</taxon>
        <taxon>Onygenales</taxon>
        <taxon>Onygenaceae</taxon>
        <taxon>Coccidioides</taxon>
    </lineage>
</organism>
<dbReference type="EMBL" id="DS028097">
    <property type="protein sequence ID" value="KMP07590.1"/>
    <property type="molecule type" value="Genomic_DNA"/>
</dbReference>
<feature type="compositionally biased region" description="Polar residues" evidence="1">
    <location>
        <begin position="48"/>
        <end position="58"/>
    </location>
</feature>
<evidence type="ECO:0000256" key="1">
    <source>
        <dbReference type="SAM" id="MobiDB-lite"/>
    </source>
</evidence>
<proteinExistence type="predicted"/>
<feature type="compositionally biased region" description="Basic and acidic residues" evidence="1">
    <location>
        <begin position="89"/>
        <end position="106"/>
    </location>
</feature>
<dbReference type="OrthoDB" id="2873061at2759"/>
<feature type="compositionally biased region" description="Basic and acidic residues" evidence="1">
    <location>
        <begin position="1"/>
        <end position="19"/>
    </location>
</feature>
<sequence>MADSNHYENDEVQSEHESDIEQPELEQQPQEKPRPPARPGNKPESGRKQAQNNSFPTRQKQPVVQQQPAQPYHYYHNLPPRAEGYRPPVIRESRIKDRPYSKEARDSSMSVRIELDLEVEVDLYARVKGDVTIGLM</sequence>
<feature type="region of interest" description="Disordered" evidence="1">
    <location>
        <begin position="1"/>
        <end position="108"/>
    </location>
</feature>
<feature type="compositionally biased region" description="Low complexity" evidence="1">
    <location>
        <begin position="59"/>
        <end position="71"/>
    </location>
</feature>
<reference evidence="3" key="1">
    <citation type="journal article" date="2010" name="Genome Res.">
        <title>Population genomic sequencing of Coccidioides fungi reveals recent hybridization and transposon control.</title>
        <authorList>
            <person name="Neafsey D.E."/>
            <person name="Barker B.M."/>
            <person name="Sharpton T.J."/>
            <person name="Stajich J.E."/>
            <person name="Park D.J."/>
            <person name="Whiston E."/>
            <person name="Hung C.-Y."/>
            <person name="McMahan C."/>
            <person name="White J."/>
            <person name="Sykes S."/>
            <person name="Heiman D."/>
            <person name="Young S."/>
            <person name="Zeng Q."/>
            <person name="Abouelleil A."/>
            <person name="Aftuck L."/>
            <person name="Bessette D."/>
            <person name="Brown A."/>
            <person name="FitzGerald M."/>
            <person name="Lui A."/>
            <person name="Macdonald J.P."/>
            <person name="Priest M."/>
            <person name="Orbach M.J."/>
            <person name="Galgiani J.N."/>
            <person name="Kirkland T.N."/>
            <person name="Cole G.T."/>
            <person name="Birren B.W."/>
            <person name="Henn M.R."/>
            <person name="Taylor J.W."/>
            <person name="Rounsley S.D."/>
        </authorList>
    </citation>
    <scope>NUCLEOTIDE SEQUENCE [LARGE SCALE GENOMIC DNA]</scope>
    <source>
        <strain evidence="3">RMSCC 2394</strain>
    </source>
</reference>
<gene>
    <name evidence="2" type="ORF">CIRG_07271</name>
</gene>
<dbReference type="AlphaFoldDB" id="A0A0J6YIY7"/>
<accession>A0A0J6YIY7</accession>